<evidence type="ECO:0000256" key="6">
    <source>
        <dbReference type="ARBA" id="ARBA00038447"/>
    </source>
</evidence>
<dbReference type="Proteomes" id="UP000799421">
    <property type="component" value="Unassembled WGS sequence"/>
</dbReference>
<protein>
    <submittedName>
        <fullName evidence="7">Uncharacterized protein</fullName>
    </submittedName>
</protein>
<dbReference type="GO" id="GO:0006260">
    <property type="term" value="P:DNA replication"/>
    <property type="evidence" value="ECO:0007669"/>
    <property type="project" value="UniProtKB-KW"/>
</dbReference>
<evidence type="ECO:0000313" key="7">
    <source>
        <dbReference type="EMBL" id="KAF2858143.1"/>
    </source>
</evidence>
<evidence type="ECO:0000256" key="5">
    <source>
        <dbReference type="ARBA" id="ARBA00023306"/>
    </source>
</evidence>
<dbReference type="InterPro" id="IPR018607">
    <property type="entry name" value="Ctf8"/>
</dbReference>
<dbReference type="PANTHER" id="PTHR28605:SF1">
    <property type="entry name" value="CHROMOSOME TRANSMISSION FIDELITY FACTOR 8"/>
    <property type="match status" value="1"/>
</dbReference>
<dbReference type="GO" id="GO:0007064">
    <property type="term" value="P:mitotic sister chromatid cohesion"/>
    <property type="evidence" value="ECO:0007669"/>
    <property type="project" value="InterPro"/>
</dbReference>
<keyword evidence="2" id="KW-0235">DNA replication</keyword>
<comment type="subcellular location">
    <subcellularLocation>
        <location evidence="1">Nucleus</location>
    </subcellularLocation>
</comment>
<evidence type="ECO:0000256" key="2">
    <source>
        <dbReference type="ARBA" id="ARBA00022705"/>
    </source>
</evidence>
<dbReference type="EMBL" id="MU006017">
    <property type="protein sequence ID" value="KAF2858143.1"/>
    <property type="molecule type" value="Genomic_DNA"/>
</dbReference>
<dbReference type="OrthoDB" id="121932at2759"/>
<reference evidence="7" key="1">
    <citation type="journal article" date="2020" name="Stud. Mycol.">
        <title>101 Dothideomycetes genomes: a test case for predicting lifestyles and emergence of pathogens.</title>
        <authorList>
            <person name="Haridas S."/>
            <person name="Albert R."/>
            <person name="Binder M."/>
            <person name="Bloem J."/>
            <person name="Labutti K."/>
            <person name="Salamov A."/>
            <person name="Andreopoulos B."/>
            <person name="Baker S."/>
            <person name="Barry K."/>
            <person name="Bills G."/>
            <person name="Bluhm B."/>
            <person name="Cannon C."/>
            <person name="Castanera R."/>
            <person name="Culley D."/>
            <person name="Daum C."/>
            <person name="Ezra D."/>
            <person name="Gonzalez J."/>
            <person name="Henrissat B."/>
            <person name="Kuo A."/>
            <person name="Liang C."/>
            <person name="Lipzen A."/>
            <person name="Lutzoni F."/>
            <person name="Magnuson J."/>
            <person name="Mondo S."/>
            <person name="Nolan M."/>
            <person name="Ohm R."/>
            <person name="Pangilinan J."/>
            <person name="Park H.-J."/>
            <person name="Ramirez L."/>
            <person name="Alfaro M."/>
            <person name="Sun H."/>
            <person name="Tritt A."/>
            <person name="Yoshinaga Y."/>
            <person name="Zwiers L.-H."/>
            <person name="Turgeon B."/>
            <person name="Goodwin S."/>
            <person name="Spatafora J."/>
            <person name="Crous P."/>
            <person name="Grigoriev I."/>
        </authorList>
    </citation>
    <scope>NUCLEOTIDE SEQUENCE</scope>
    <source>
        <strain evidence="7">CBS 480.64</strain>
    </source>
</reference>
<keyword evidence="8" id="KW-1185">Reference proteome</keyword>
<gene>
    <name evidence="7" type="ORF">K470DRAFT_221955</name>
</gene>
<sequence length="117" mass="12530">MPTISLRSLCPSQATSATLSGSLPSVIQTKGGLALVEIQGTLHVDSGSVQETVQEVKGKLEFGEKVYLSIGNQRLAGEVKKLNKSIAVVRRCGDNELEIKDIISHKVVFTSRPEPVS</sequence>
<evidence type="ECO:0000256" key="4">
    <source>
        <dbReference type="ARBA" id="ARBA00023242"/>
    </source>
</evidence>
<dbReference type="AlphaFoldDB" id="A0A6A7BSN2"/>
<evidence type="ECO:0000313" key="8">
    <source>
        <dbReference type="Proteomes" id="UP000799421"/>
    </source>
</evidence>
<comment type="similarity">
    <text evidence="6">Belongs to the CTF8 family.</text>
</comment>
<keyword evidence="3" id="KW-0238">DNA-binding</keyword>
<dbReference type="GO" id="GO:0003677">
    <property type="term" value="F:DNA binding"/>
    <property type="evidence" value="ECO:0007669"/>
    <property type="project" value="UniProtKB-KW"/>
</dbReference>
<dbReference type="GO" id="GO:0031390">
    <property type="term" value="C:Ctf18 RFC-like complex"/>
    <property type="evidence" value="ECO:0007669"/>
    <property type="project" value="InterPro"/>
</dbReference>
<dbReference type="PANTHER" id="PTHR28605">
    <property type="entry name" value="CTF8, CHROMOSOME TRANSMISSION FIDELITY FACTOR 8 HOMOLOG (S. CEREVISIAE)"/>
    <property type="match status" value="1"/>
</dbReference>
<keyword evidence="4" id="KW-0539">Nucleus</keyword>
<accession>A0A6A7BSN2</accession>
<name>A0A6A7BSN2_9PEZI</name>
<dbReference type="Pfam" id="PF09696">
    <property type="entry name" value="Ctf8"/>
    <property type="match status" value="1"/>
</dbReference>
<keyword evidence="5" id="KW-0131">Cell cycle</keyword>
<evidence type="ECO:0000256" key="1">
    <source>
        <dbReference type="ARBA" id="ARBA00004123"/>
    </source>
</evidence>
<evidence type="ECO:0000256" key="3">
    <source>
        <dbReference type="ARBA" id="ARBA00023125"/>
    </source>
</evidence>
<proteinExistence type="inferred from homology"/>
<organism evidence="7 8">
    <name type="scientific">Piedraia hortae CBS 480.64</name>
    <dbReference type="NCBI Taxonomy" id="1314780"/>
    <lineage>
        <taxon>Eukaryota</taxon>
        <taxon>Fungi</taxon>
        <taxon>Dikarya</taxon>
        <taxon>Ascomycota</taxon>
        <taxon>Pezizomycotina</taxon>
        <taxon>Dothideomycetes</taxon>
        <taxon>Dothideomycetidae</taxon>
        <taxon>Capnodiales</taxon>
        <taxon>Piedraiaceae</taxon>
        <taxon>Piedraia</taxon>
    </lineage>
</organism>